<dbReference type="InterPro" id="IPR036389">
    <property type="entry name" value="RNase_III_sf"/>
</dbReference>
<organism evidence="1 2">
    <name type="scientific">Candida viswanathii</name>
    <dbReference type="NCBI Taxonomy" id="5486"/>
    <lineage>
        <taxon>Eukaryota</taxon>
        <taxon>Fungi</taxon>
        <taxon>Dikarya</taxon>
        <taxon>Ascomycota</taxon>
        <taxon>Saccharomycotina</taxon>
        <taxon>Pichiomycetes</taxon>
        <taxon>Debaryomycetaceae</taxon>
        <taxon>Candida/Lodderomyces clade</taxon>
        <taxon>Candida</taxon>
    </lineage>
</organism>
<dbReference type="GO" id="GO:0004525">
    <property type="term" value="F:ribonuclease III activity"/>
    <property type="evidence" value="ECO:0007669"/>
    <property type="project" value="InterPro"/>
</dbReference>
<keyword evidence="2" id="KW-1185">Reference proteome</keyword>
<dbReference type="OrthoDB" id="4024589at2759"/>
<reference evidence="1 2" key="1">
    <citation type="submission" date="2018-06" db="EMBL/GenBank/DDBJ databases">
        <title>Whole genome sequencing of Candida tropicalis (genome annotated by CSBL at Korea University).</title>
        <authorList>
            <person name="Ahn J."/>
        </authorList>
    </citation>
    <scope>NUCLEOTIDE SEQUENCE [LARGE SCALE GENOMIC DNA]</scope>
    <source>
        <strain evidence="1 2">ATCC 20962</strain>
    </source>
</reference>
<dbReference type="Gene3D" id="1.10.1520.10">
    <property type="entry name" value="Ribonuclease III domain"/>
    <property type="match status" value="1"/>
</dbReference>
<dbReference type="Proteomes" id="UP000253472">
    <property type="component" value="Unassembled WGS sequence"/>
</dbReference>
<dbReference type="AlphaFoldDB" id="A0A367XQS6"/>
<dbReference type="EMBL" id="QLNQ01000030">
    <property type="protein sequence ID" value="RCK55132.1"/>
    <property type="molecule type" value="Genomic_DNA"/>
</dbReference>
<proteinExistence type="predicted"/>
<name>A0A367XQS6_9ASCO</name>
<evidence type="ECO:0000313" key="2">
    <source>
        <dbReference type="Proteomes" id="UP000253472"/>
    </source>
</evidence>
<gene>
    <name evidence="1" type="ORF">Cantr_04838</name>
</gene>
<accession>A0A367XQS6</accession>
<evidence type="ECO:0000313" key="1">
    <source>
        <dbReference type="EMBL" id="RCK55132.1"/>
    </source>
</evidence>
<protein>
    <submittedName>
        <fullName evidence="1">Uncharacterized protein</fullName>
    </submittedName>
</protein>
<dbReference type="GO" id="GO:0006396">
    <property type="term" value="P:RNA processing"/>
    <property type="evidence" value="ECO:0007669"/>
    <property type="project" value="InterPro"/>
</dbReference>
<comment type="caution">
    <text evidence="1">The sequence shown here is derived from an EMBL/GenBank/DDBJ whole genome shotgun (WGS) entry which is preliminary data.</text>
</comment>
<sequence>MNRAAQVRGILCHTNMRFYSAQSVSGLIPKRVAISRTPLPRSGPLKAVMRRPEKLIVQAEAELGSPEDNGYSVVKKIELSRRLQEDVLSPLTKIIRLHRWFIGIRRERFIVQSVSSVGKNILRLTLYLSTLLLPGGELDPKLSKKDITRMNELAAEIVSKISNASNDFGLKITKFGHPVLKIKTTEGYRGGFITLTIQISTKLSEMLQQEETKMAGVIHKHFKDVMQASSDKKRGPTSKGVYYGELNREGNKVYQQLFFTDSFESKVFDIVRALVDPVANFELKDGETGEASAEICFSDNKLYFTIDTNLVLNQWKPRGILRTDEMETARLMSFILGALGNQNIKFRRVTSTALVYPRGRLSIEANVDMEIIGETVVPSQNERLLREFHSDILESKILLDAQAKREEKCFKFLNFDKLENIGVGRFRTSNGKRKAFKMLISRKEAGGQYAPIQGLPDIQVTTLAGKNLSNPTNTEVIKQLGMLVLREMIFFWTISVKRESASNFRKVSLLVSSFLQGMGLIASDNVKISGLSGTECFYVYVGLWYMEGKSMVRLTEWIKAHARSVDTAFHYDRDAVTSGWRRTLKQVNSTLGLNRTVWSLKKHRNFLHIALAELPRIPDLKHRSLYPFLSVSMIHDVTDAHGAFLKNQLDYMGDALMKRFSVEYFVQLLQQDTRFHWSMDDIHFMNTNIIFSQLALSYKLHRAVKGGGQFVSVIGSQLARPSNSFNEMLGDMFERLVAIQYLDDPARCRKWVFNIYDTIRSVITVHNEHRTFLGKEQYLEALERLIETSSLYK</sequence>